<proteinExistence type="predicted"/>
<protein>
    <submittedName>
        <fullName evidence="1">Uncharacterized protein</fullName>
    </submittedName>
</protein>
<name>A0A4D6N110_VIGUN</name>
<dbReference type="EMBL" id="CP039353">
    <property type="protein sequence ID" value="QCE06541.1"/>
    <property type="molecule type" value="Genomic_DNA"/>
</dbReference>
<gene>
    <name evidence="1" type="ORF">DEO72_LG9g1555</name>
</gene>
<evidence type="ECO:0000313" key="2">
    <source>
        <dbReference type="Proteomes" id="UP000501690"/>
    </source>
</evidence>
<accession>A0A4D6N110</accession>
<dbReference type="Proteomes" id="UP000501690">
    <property type="component" value="Linkage Group LG9"/>
</dbReference>
<dbReference type="AlphaFoldDB" id="A0A4D6N110"/>
<keyword evidence="2" id="KW-1185">Reference proteome</keyword>
<sequence>MVKVELEISNGSIFHVLRDASSAIGVVSWCCGGEVVAWFSMKGVGLVAVVTAWRVDDGCALKCWPCCRLRKKEIT</sequence>
<evidence type="ECO:0000313" key="1">
    <source>
        <dbReference type="EMBL" id="QCE06541.1"/>
    </source>
</evidence>
<reference evidence="1 2" key="1">
    <citation type="submission" date="2019-04" db="EMBL/GenBank/DDBJ databases">
        <title>An improved genome assembly and genetic linkage map for asparagus bean, Vigna unguiculata ssp. sesquipedialis.</title>
        <authorList>
            <person name="Xia Q."/>
            <person name="Zhang R."/>
            <person name="Dong Y."/>
        </authorList>
    </citation>
    <scope>NUCLEOTIDE SEQUENCE [LARGE SCALE GENOMIC DNA]</scope>
    <source>
        <tissue evidence="1">Leaf</tissue>
    </source>
</reference>
<organism evidence="1 2">
    <name type="scientific">Vigna unguiculata</name>
    <name type="common">Cowpea</name>
    <dbReference type="NCBI Taxonomy" id="3917"/>
    <lineage>
        <taxon>Eukaryota</taxon>
        <taxon>Viridiplantae</taxon>
        <taxon>Streptophyta</taxon>
        <taxon>Embryophyta</taxon>
        <taxon>Tracheophyta</taxon>
        <taxon>Spermatophyta</taxon>
        <taxon>Magnoliopsida</taxon>
        <taxon>eudicotyledons</taxon>
        <taxon>Gunneridae</taxon>
        <taxon>Pentapetalae</taxon>
        <taxon>rosids</taxon>
        <taxon>fabids</taxon>
        <taxon>Fabales</taxon>
        <taxon>Fabaceae</taxon>
        <taxon>Papilionoideae</taxon>
        <taxon>50 kb inversion clade</taxon>
        <taxon>NPAAA clade</taxon>
        <taxon>indigoferoid/millettioid clade</taxon>
        <taxon>Phaseoleae</taxon>
        <taxon>Vigna</taxon>
    </lineage>
</organism>